<accession>Q8EDT2</accession>
<dbReference type="PATRIC" id="fig|211586.12.peg.2563"/>
<evidence type="ECO:0000313" key="2">
    <source>
        <dbReference type="Proteomes" id="UP000008186"/>
    </source>
</evidence>
<dbReference type="KEGG" id="son:SO_2661"/>
<name>Q8EDT2_SHEON</name>
<evidence type="ECO:0000313" key="1">
    <source>
        <dbReference type="EMBL" id="AAN55689.2"/>
    </source>
</evidence>
<reference evidence="1 2" key="1">
    <citation type="journal article" date="2002" name="Nat. Biotechnol.">
        <title>Genome sequence of the dissimilatory metal ion-reducing bacterium Shewanella oneidensis.</title>
        <authorList>
            <person name="Heidelberg J.F."/>
            <person name="Paulsen I.T."/>
            <person name="Nelson K.E."/>
            <person name="Gaidos E.J."/>
            <person name="Nelson W.C."/>
            <person name="Read T.D."/>
            <person name="Eisen J.A."/>
            <person name="Seshadri R."/>
            <person name="Ward N."/>
            <person name="Methe B."/>
            <person name="Clayton R.A."/>
            <person name="Meyer T."/>
            <person name="Tsapin A."/>
            <person name="Scott J."/>
            <person name="Beanan M."/>
            <person name="Brinkac L."/>
            <person name="Daugherty S."/>
            <person name="DeBoy R.T."/>
            <person name="Dodson R.J."/>
            <person name="Durkin A.S."/>
            <person name="Haft D.H."/>
            <person name="Kolonay J.F."/>
            <person name="Madupu R."/>
            <person name="Peterson J.D."/>
            <person name="Umayam L.A."/>
            <person name="White O."/>
            <person name="Wolf A.M."/>
            <person name="Vamathevan J."/>
            <person name="Weidman J."/>
            <person name="Impraim M."/>
            <person name="Lee K."/>
            <person name="Berry K."/>
            <person name="Lee C."/>
            <person name="Mueller J."/>
            <person name="Khouri H."/>
            <person name="Gill J."/>
            <person name="Utterback T.R."/>
            <person name="McDonald L.A."/>
            <person name="Feldblyum T.V."/>
            <person name="Smith H.O."/>
            <person name="Venter J.C."/>
            <person name="Nealson K.H."/>
            <person name="Fraser C.M."/>
        </authorList>
    </citation>
    <scope>NUCLEOTIDE SEQUENCE [LARGE SCALE GENOMIC DNA]</scope>
    <source>
        <strain evidence="2">ATCC 700550 / JCM 31522 / CIP 106686 / LMG 19005 / NCIMB 14063 / MR-1</strain>
    </source>
</reference>
<reference evidence="1 2" key="2">
    <citation type="journal article" date="2005" name="Proteomics">
        <title>Global detection and characterization of hypothetical proteins in Shewanella oneidensis MR-1 using LC-MS based proteomics.</title>
        <authorList>
            <person name="Elias D.A."/>
            <person name="Monroe M.E."/>
            <person name="Marshall M.J."/>
            <person name="Romine M.F."/>
            <person name="Belieav A.S."/>
            <person name="Fredrickson J.K."/>
            <person name="Anderson G.A."/>
            <person name="Smith R.D."/>
            <person name="Lipton M.S."/>
        </authorList>
    </citation>
    <scope>NUCLEOTIDE SEQUENCE [LARGE SCALE GENOMIC DNA]</scope>
    <source>
        <strain evidence="2">ATCC 700550 / JCM 31522 / CIP 106686 / LMG 19005 / NCIMB 14063 / MR-1</strain>
    </source>
</reference>
<dbReference type="AlphaFoldDB" id="Q8EDT2"/>
<dbReference type="STRING" id="211586.SO_2661"/>
<keyword evidence="2" id="KW-1185">Reference proteome</keyword>
<dbReference type="PaxDb" id="211586-SO_2661"/>
<protein>
    <submittedName>
        <fullName evidence="1">Mu phage uncharacterized protein</fullName>
    </submittedName>
</protein>
<reference evidence="1 2" key="4">
    <citation type="journal article" date="2011" name="BMC Genomics">
        <title>Genome-wide protein localization prediction strategies for gram negative bacteria.</title>
        <authorList>
            <person name="Romine M.F."/>
        </authorList>
    </citation>
    <scope>NUCLEOTIDE SEQUENCE [LARGE SCALE GENOMIC DNA]</scope>
    <source>
        <strain evidence="2">ATCC 700550 / JCM 31522 / CIP 106686 / LMG 19005 / NCIMB 14063 / MR-1</strain>
    </source>
</reference>
<dbReference type="OrthoDB" id="5894748at2"/>
<dbReference type="EMBL" id="AE014299">
    <property type="protein sequence ID" value="AAN55689.2"/>
    <property type="molecule type" value="Genomic_DNA"/>
</dbReference>
<dbReference type="Proteomes" id="UP000008186">
    <property type="component" value="Chromosome"/>
</dbReference>
<proteinExistence type="predicted"/>
<dbReference type="HOGENOM" id="CLU_2620084_0_0_6"/>
<organism evidence="1 2">
    <name type="scientific">Shewanella oneidensis (strain ATCC 700550 / JCM 31522 / CIP 106686 / LMG 19005 / NCIMB 14063 / MR-1)</name>
    <dbReference type="NCBI Taxonomy" id="211586"/>
    <lineage>
        <taxon>Bacteria</taxon>
        <taxon>Pseudomonadati</taxon>
        <taxon>Pseudomonadota</taxon>
        <taxon>Gammaproteobacteria</taxon>
        <taxon>Alteromonadales</taxon>
        <taxon>Shewanellaceae</taxon>
        <taxon>Shewanella</taxon>
    </lineage>
</organism>
<dbReference type="eggNOG" id="ENOG502ZSXE">
    <property type="taxonomic scope" value="Bacteria"/>
</dbReference>
<reference evidence="1 2" key="3">
    <citation type="journal article" date="2008" name="Appl. Environ. Microbiol.">
        <title>Identification of mobile elements and pseudogenes in the Shewanella oneidensis MR-1 genome.</title>
        <authorList>
            <person name="Romine M.F."/>
            <person name="Carlson T.S."/>
            <person name="Norbeck A.D."/>
            <person name="McCue L.A."/>
            <person name="Lipton M.S."/>
        </authorList>
    </citation>
    <scope>NUCLEOTIDE SEQUENCE [LARGE SCALE GENOMIC DNA]</scope>
    <source>
        <strain evidence="2">ATCC 700550 / JCM 31522 / CIP 106686 / LMG 19005 / NCIMB 14063 / MR-1</strain>
    </source>
</reference>
<gene>
    <name evidence="1" type="ordered locus">SO_2661</name>
</gene>
<sequence>MQHDLKWLFTAPYSRGELEKEIKMAEAIIETEGTAYPDSSFEDGYIAALNFVLGNEQSSMREEFDALIAEGKLNGQTP</sequence>
<dbReference type="BioCyc" id="SONE211586:G1GMP-2445-MONOMER"/>
<dbReference type="RefSeq" id="WP_011072607.1">
    <property type="nucleotide sequence ID" value="NC_004347.2"/>
</dbReference>